<evidence type="ECO:0000256" key="4">
    <source>
        <dbReference type="ARBA" id="ARBA00022844"/>
    </source>
</evidence>
<accession>A0A0F9VVR6</accession>
<gene>
    <name evidence="7" type="ORF">LCGC14_0359560</name>
</gene>
<evidence type="ECO:0000256" key="1">
    <source>
        <dbReference type="ARBA" id="ARBA00004328"/>
    </source>
</evidence>
<evidence type="ECO:0008006" key="8">
    <source>
        <dbReference type="Google" id="ProtNLM"/>
    </source>
</evidence>
<keyword evidence="4" id="KW-0946">Virion</keyword>
<evidence type="ECO:0000256" key="3">
    <source>
        <dbReference type="ARBA" id="ARBA00022612"/>
    </source>
</evidence>
<keyword evidence="5" id="KW-0231">Viral genome packaging</keyword>
<sequence length="587" mass="66934">MGDAHEINTGAGTRKQLNDMQLLKKHLDYLIRIRQPMDDGIWKDLGENLSPYREDMVGGVNNKGTLQRGRRKATKIFDSSALNYLNIFADGLHGNMINPSIVWFIQRLPRQYRFLEDIPEVLAWMQDTQEVIYSAFQNSNFYSQMRQYFKDGGSIGTANLFVEEDSVENRLVFHALHPRESYIAEDKFGNVDTVFRVFPVTARVIKDMFGLDKMSMTAKQAYANNPFTEIDIVHAVYPNDEFDRSKLGNKFKKFASRWFERDAIDNSPFLREKGYDNFPFHVWRYYRGDPGPYGDSPGVFALAEIMGLQAMRKTLLRAGHISTDPAYNVPGEMKGKVRIHPGGMNYIGPDYNRIIRPVTTGIQYPIGKDMVEDSREILKRHFHVDFFLMLEQAERQMTAREVIERMGEKASILAASIGDLTVMLDSIIDTVFDIEFKAGRISKPPRILSEVMGGQRIPTEYQGPLAQAQRRLFETRGIVDSLEMTVPYMEFFPQVQDLINTDRTFRDLLTSFGFPQDNLNSIQEVEIIRENRSLQAQEEGTKVDMERMSALLKDLSQADKNSGGKLAPAIQQILAQSGVQSPGAVPV</sequence>
<keyword evidence="2" id="KW-1162">Viral penetration into host cytoplasm</keyword>
<dbReference type="Pfam" id="PF12236">
    <property type="entry name" value="Head-tail_con"/>
    <property type="match status" value="1"/>
</dbReference>
<evidence type="ECO:0000256" key="6">
    <source>
        <dbReference type="ARBA" id="ARBA00023296"/>
    </source>
</evidence>
<evidence type="ECO:0000313" key="7">
    <source>
        <dbReference type="EMBL" id="KKN77541.1"/>
    </source>
</evidence>
<dbReference type="EMBL" id="LAZR01000277">
    <property type="protein sequence ID" value="KKN77541.1"/>
    <property type="molecule type" value="Genomic_DNA"/>
</dbReference>
<keyword evidence="3" id="KW-1188">Viral release from host cell</keyword>
<protein>
    <recommendedName>
        <fullName evidence="8">Bacteriophage head to tail connecting protein</fullName>
    </recommendedName>
</protein>
<dbReference type="GO" id="GO:0044423">
    <property type="term" value="C:virion component"/>
    <property type="evidence" value="ECO:0007669"/>
    <property type="project" value="UniProtKB-KW"/>
</dbReference>
<keyword evidence="6" id="KW-1160">Virus entry into host cell</keyword>
<evidence type="ECO:0000256" key="5">
    <source>
        <dbReference type="ARBA" id="ARBA00023219"/>
    </source>
</evidence>
<evidence type="ECO:0000256" key="2">
    <source>
        <dbReference type="ARBA" id="ARBA00022595"/>
    </source>
</evidence>
<dbReference type="InterPro" id="IPR020991">
    <property type="entry name" value="Connector_podovirus"/>
</dbReference>
<name>A0A0F9VVR6_9ZZZZ</name>
<reference evidence="7" key="1">
    <citation type="journal article" date="2015" name="Nature">
        <title>Complex archaea that bridge the gap between prokaryotes and eukaryotes.</title>
        <authorList>
            <person name="Spang A."/>
            <person name="Saw J.H."/>
            <person name="Jorgensen S.L."/>
            <person name="Zaremba-Niedzwiedzka K."/>
            <person name="Martijn J."/>
            <person name="Lind A.E."/>
            <person name="van Eijk R."/>
            <person name="Schleper C."/>
            <person name="Guy L."/>
            <person name="Ettema T.J."/>
        </authorList>
    </citation>
    <scope>NUCLEOTIDE SEQUENCE</scope>
</reference>
<dbReference type="GO" id="GO:0046718">
    <property type="term" value="P:symbiont entry into host cell"/>
    <property type="evidence" value="ECO:0007669"/>
    <property type="project" value="UniProtKB-KW"/>
</dbReference>
<organism evidence="7">
    <name type="scientific">marine sediment metagenome</name>
    <dbReference type="NCBI Taxonomy" id="412755"/>
    <lineage>
        <taxon>unclassified sequences</taxon>
        <taxon>metagenomes</taxon>
        <taxon>ecological metagenomes</taxon>
    </lineage>
</organism>
<comment type="caution">
    <text evidence="7">The sequence shown here is derived from an EMBL/GenBank/DDBJ whole genome shotgun (WGS) entry which is preliminary data.</text>
</comment>
<comment type="subcellular location">
    <subcellularLocation>
        <location evidence="1">Virion</location>
    </subcellularLocation>
</comment>
<dbReference type="AlphaFoldDB" id="A0A0F9VVR6"/>
<proteinExistence type="predicted"/>